<dbReference type="Proteomes" id="UP000013827">
    <property type="component" value="Unassembled WGS sequence"/>
</dbReference>
<dbReference type="STRING" id="2903.R1DJV5"/>
<evidence type="ECO:0000313" key="4">
    <source>
        <dbReference type="EnsemblProtists" id="EOD35322"/>
    </source>
</evidence>
<sequence length="905" mass="97047">MSVLGAEQGLERIDADVLSLVLAGLPPHDLLRSVPTCSWWAAAATADAQWTPRCEALWRDKLHTERWRDGAVRRIEAYFSSLADALRVEITVAELERFTWSARVKQSSGLAWQCPWWQGHEPGTRRYTAAAGQGQGVYASSERGQGEWSLAVADCDVDSDVKAEYHGHSVLRTRRGGRSYPPHVATRTASWGWLLQSRTGLSASFPLPARGEDLSLEDGGALELDPSSRSGGETGNYPPELAAMLAAMLSLTAEAHQPGADGTRIAATAAAKALAATSQSLGTESSLAAVESAQRGGGGVLCARAASAASPPGAAPSPQDGHGAFDVYTGGCLCRTGWRGPTCAEADPQTCNDPRTAGVKPGRCTHPSGCGPGCACSRGTEYSHMLSRCAASCDLESNRCLCGSRARYPRRQMNLCEWRGIEKALASSWLATHATPRHRDALEWKDPGWAHYRITEPWRLWGSPNSTPPDLAAALGPAELHRMWATAPPHSATRAYCDIDEAALARGVAPLFSCGCYEDATGAACELPVRSVCLNQCNAPQGVCVRGWCRCAAGFGGADCSIALPALAAPREVDGGSSAAGGAGEGRGRLRPSVFVYDLPSEFNSWTAETRMTASDCVYRRYKEGNETALLVSPHRTLNPRDADFFFVPPRGGAPILGNAHYRAALDWAILISSWGRTELGPRNSTTTMGEHNWYNRRTLPLMRAPLTVAPAQCAREAGERRRGKEIANPKDLVGVPWHTTNYLDEMANATFCGVFPGNGWGHIESPLLLGCIPVVVQDGILTAWEDVLDFDSFALRLPRAKLPRLAEELRAVPPERVAALQAGGRRVWERFTFSSLGLAEKRRMCGGTHFTAAADGCVPRLGAPGGKHSQAFLASSAITGQDAIATLLQLLRARLLERTSPERG</sequence>
<name>A0A0D3KHT7_EMIH1</name>
<dbReference type="PANTHER" id="PTHR11062">
    <property type="entry name" value="EXOSTOSIN HEPARAN SULFATE GLYCOSYLTRANSFERASE -RELATED"/>
    <property type="match status" value="1"/>
</dbReference>
<evidence type="ECO:0000259" key="3">
    <source>
        <dbReference type="Pfam" id="PF03016"/>
    </source>
</evidence>
<dbReference type="EnsemblProtists" id="EOD35322">
    <property type="protein sequence ID" value="EOD35322"/>
    <property type="gene ID" value="EMIHUDRAFT_449171"/>
</dbReference>
<dbReference type="PANTHER" id="PTHR11062:SF281">
    <property type="entry name" value="EXOSTOSIN-LIKE 2"/>
    <property type="match status" value="1"/>
</dbReference>
<dbReference type="KEGG" id="ehx:EMIHUDRAFT_449171"/>
<dbReference type="Pfam" id="PF03016">
    <property type="entry name" value="Exostosin_GT47"/>
    <property type="match status" value="1"/>
</dbReference>
<proteinExistence type="inferred from homology"/>
<dbReference type="GeneID" id="17280593"/>
<organism evidence="4 5">
    <name type="scientific">Emiliania huxleyi (strain CCMP1516)</name>
    <dbReference type="NCBI Taxonomy" id="280463"/>
    <lineage>
        <taxon>Eukaryota</taxon>
        <taxon>Haptista</taxon>
        <taxon>Haptophyta</taxon>
        <taxon>Prymnesiophyceae</taxon>
        <taxon>Isochrysidales</taxon>
        <taxon>Noelaerhabdaceae</taxon>
        <taxon>Emiliania</taxon>
    </lineage>
</organism>
<dbReference type="InterPro" id="IPR040911">
    <property type="entry name" value="Exostosin_GT47"/>
</dbReference>
<dbReference type="InterPro" id="IPR036047">
    <property type="entry name" value="F-box-like_dom_sf"/>
</dbReference>
<dbReference type="GO" id="GO:0016757">
    <property type="term" value="F:glycosyltransferase activity"/>
    <property type="evidence" value="ECO:0007669"/>
    <property type="project" value="InterPro"/>
</dbReference>
<dbReference type="InterPro" id="IPR004263">
    <property type="entry name" value="Exostosin"/>
</dbReference>
<evidence type="ECO:0000313" key="5">
    <source>
        <dbReference type="Proteomes" id="UP000013827"/>
    </source>
</evidence>
<dbReference type="HOGENOM" id="CLU_320665_0_0_1"/>
<dbReference type="RefSeq" id="XP_005787751.1">
    <property type="nucleotide sequence ID" value="XM_005787694.1"/>
</dbReference>
<keyword evidence="5" id="KW-1185">Reference proteome</keyword>
<comment type="similarity">
    <text evidence="1">Belongs to the glycosyltransferase 47 family.</text>
</comment>
<dbReference type="SUPFAM" id="SSF81383">
    <property type="entry name" value="F-box domain"/>
    <property type="match status" value="1"/>
</dbReference>
<reference evidence="5" key="1">
    <citation type="journal article" date="2013" name="Nature">
        <title>Pan genome of the phytoplankton Emiliania underpins its global distribution.</title>
        <authorList>
            <person name="Read B.A."/>
            <person name="Kegel J."/>
            <person name="Klute M.J."/>
            <person name="Kuo A."/>
            <person name="Lefebvre S.C."/>
            <person name="Maumus F."/>
            <person name="Mayer C."/>
            <person name="Miller J."/>
            <person name="Monier A."/>
            <person name="Salamov A."/>
            <person name="Young J."/>
            <person name="Aguilar M."/>
            <person name="Claverie J.M."/>
            <person name="Frickenhaus S."/>
            <person name="Gonzalez K."/>
            <person name="Herman E.K."/>
            <person name="Lin Y.C."/>
            <person name="Napier J."/>
            <person name="Ogata H."/>
            <person name="Sarno A.F."/>
            <person name="Shmutz J."/>
            <person name="Schroeder D."/>
            <person name="de Vargas C."/>
            <person name="Verret F."/>
            <person name="von Dassow P."/>
            <person name="Valentin K."/>
            <person name="Van de Peer Y."/>
            <person name="Wheeler G."/>
            <person name="Dacks J.B."/>
            <person name="Delwiche C.F."/>
            <person name="Dyhrman S.T."/>
            <person name="Glockner G."/>
            <person name="John U."/>
            <person name="Richards T."/>
            <person name="Worden A.Z."/>
            <person name="Zhang X."/>
            <person name="Grigoriev I.V."/>
            <person name="Allen A.E."/>
            <person name="Bidle K."/>
            <person name="Borodovsky M."/>
            <person name="Bowler C."/>
            <person name="Brownlee C."/>
            <person name="Cock J.M."/>
            <person name="Elias M."/>
            <person name="Gladyshev V.N."/>
            <person name="Groth M."/>
            <person name="Guda C."/>
            <person name="Hadaegh A."/>
            <person name="Iglesias-Rodriguez M.D."/>
            <person name="Jenkins J."/>
            <person name="Jones B.M."/>
            <person name="Lawson T."/>
            <person name="Leese F."/>
            <person name="Lindquist E."/>
            <person name="Lobanov A."/>
            <person name="Lomsadze A."/>
            <person name="Malik S.B."/>
            <person name="Marsh M.E."/>
            <person name="Mackinder L."/>
            <person name="Mock T."/>
            <person name="Mueller-Roeber B."/>
            <person name="Pagarete A."/>
            <person name="Parker M."/>
            <person name="Probert I."/>
            <person name="Quesneville H."/>
            <person name="Raines C."/>
            <person name="Rensing S.A."/>
            <person name="Riano-Pachon D.M."/>
            <person name="Richier S."/>
            <person name="Rokitta S."/>
            <person name="Shiraiwa Y."/>
            <person name="Soanes D.M."/>
            <person name="van der Giezen M."/>
            <person name="Wahlund T.M."/>
            <person name="Williams B."/>
            <person name="Wilson W."/>
            <person name="Wolfe G."/>
            <person name="Wurch L.L."/>
        </authorList>
    </citation>
    <scope>NUCLEOTIDE SEQUENCE</scope>
</reference>
<dbReference type="AlphaFoldDB" id="A0A0D3KHT7"/>
<reference evidence="4" key="2">
    <citation type="submission" date="2024-10" db="UniProtKB">
        <authorList>
            <consortium name="EnsemblProtists"/>
        </authorList>
    </citation>
    <scope>IDENTIFICATION</scope>
</reference>
<evidence type="ECO:0000256" key="1">
    <source>
        <dbReference type="ARBA" id="ARBA00010271"/>
    </source>
</evidence>
<feature type="region of interest" description="Disordered" evidence="2">
    <location>
        <begin position="212"/>
        <end position="238"/>
    </location>
</feature>
<dbReference type="eggNOG" id="KOG1021">
    <property type="taxonomic scope" value="Eukaryota"/>
</dbReference>
<dbReference type="PaxDb" id="2903-EOD35322"/>
<feature type="domain" description="Exostosin GT47" evidence="3">
    <location>
        <begin position="732"/>
        <end position="811"/>
    </location>
</feature>
<evidence type="ECO:0000256" key="2">
    <source>
        <dbReference type="SAM" id="MobiDB-lite"/>
    </source>
</evidence>
<accession>A0A0D3KHT7</accession>
<protein>
    <recommendedName>
        <fullName evidence="3">Exostosin GT47 domain-containing protein</fullName>
    </recommendedName>
</protein>